<evidence type="ECO:0000256" key="1">
    <source>
        <dbReference type="ARBA" id="ARBA00001946"/>
    </source>
</evidence>
<organism evidence="10 11">
    <name type="scientific">Variimorphobacter saccharofermentans</name>
    <dbReference type="NCBI Taxonomy" id="2755051"/>
    <lineage>
        <taxon>Bacteria</taxon>
        <taxon>Bacillati</taxon>
        <taxon>Bacillota</taxon>
        <taxon>Clostridia</taxon>
        <taxon>Lachnospirales</taxon>
        <taxon>Lachnospiraceae</taxon>
        <taxon>Variimorphobacter</taxon>
    </lineage>
</organism>
<evidence type="ECO:0000256" key="6">
    <source>
        <dbReference type="ARBA" id="ARBA00022801"/>
    </source>
</evidence>
<accession>A0A839JZJ5</accession>
<dbReference type="SUPFAM" id="SSF56112">
    <property type="entry name" value="Protein kinase-like (PK-like)"/>
    <property type="match status" value="1"/>
</dbReference>
<comment type="similarity">
    <text evidence="2">Belongs to the aminoglycoside phosphotransferase family.</text>
</comment>
<dbReference type="AlphaFoldDB" id="A0A839JZJ5"/>
<keyword evidence="7" id="KW-0067">ATP-binding</keyword>
<dbReference type="InterPro" id="IPR024165">
    <property type="entry name" value="Kan/Strep_kinase"/>
</dbReference>
<proteinExistence type="inferred from homology"/>
<dbReference type="GO" id="GO:0016787">
    <property type="term" value="F:hydrolase activity"/>
    <property type="evidence" value="ECO:0007669"/>
    <property type="project" value="UniProtKB-KW"/>
</dbReference>
<comment type="cofactor">
    <cofactor evidence="1">
        <name>Mg(2+)</name>
        <dbReference type="ChEBI" id="CHEBI:18420"/>
    </cofactor>
</comment>
<name>A0A839JZJ5_9FIRM</name>
<gene>
    <name evidence="10" type="primary">aph(3')</name>
    <name evidence="10" type="ORF">H0486_03310</name>
</gene>
<dbReference type="InterPro" id="IPR000086">
    <property type="entry name" value="NUDIX_hydrolase_dom"/>
</dbReference>
<dbReference type="PROSITE" id="PS51462">
    <property type="entry name" value="NUDIX"/>
    <property type="match status" value="1"/>
</dbReference>
<dbReference type="CDD" id="cd05150">
    <property type="entry name" value="APH"/>
    <property type="match status" value="1"/>
</dbReference>
<dbReference type="GO" id="GO:0016301">
    <property type="term" value="F:kinase activity"/>
    <property type="evidence" value="ECO:0007669"/>
    <property type="project" value="UniProtKB-KW"/>
</dbReference>
<keyword evidence="4" id="KW-0547">Nucleotide-binding</keyword>
<dbReference type="Pfam" id="PF00293">
    <property type="entry name" value="NUDIX"/>
    <property type="match status" value="1"/>
</dbReference>
<dbReference type="CDD" id="cd02883">
    <property type="entry name" value="NUDIX_Hydrolase"/>
    <property type="match status" value="1"/>
</dbReference>
<evidence type="ECO:0000256" key="7">
    <source>
        <dbReference type="ARBA" id="ARBA00022840"/>
    </source>
</evidence>
<keyword evidence="11" id="KW-1185">Reference proteome</keyword>
<dbReference type="InterPro" id="IPR020476">
    <property type="entry name" value="Nudix_hydrolase"/>
</dbReference>
<dbReference type="Gene3D" id="3.90.79.10">
    <property type="entry name" value="Nucleoside Triphosphate Pyrophosphohydrolase"/>
    <property type="match status" value="1"/>
</dbReference>
<evidence type="ECO:0000256" key="3">
    <source>
        <dbReference type="ARBA" id="ARBA00022679"/>
    </source>
</evidence>
<reference evidence="10 11" key="1">
    <citation type="submission" date="2020-07" db="EMBL/GenBank/DDBJ databases">
        <title>Characterization and genome sequencing of isolate MD1, a novel member within the family Lachnospiraceae.</title>
        <authorList>
            <person name="Rettenmaier R."/>
            <person name="Di Bello L."/>
            <person name="Zinser C."/>
            <person name="Scheitz K."/>
            <person name="Liebl W."/>
            <person name="Zverlov V."/>
        </authorList>
    </citation>
    <scope>NUCLEOTIDE SEQUENCE [LARGE SCALE GENOMIC DNA]</scope>
    <source>
        <strain evidence="10 11">MD1</strain>
    </source>
</reference>
<evidence type="ECO:0000256" key="4">
    <source>
        <dbReference type="ARBA" id="ARBA00022741"/>
    </source>
</evidence>
<dbReference type="Proteomes" id="UP000574276">
    <property type="component" value="Unassembled WGS sequence"/>
</dbReference>
<dbReference type="NCBIfam" id="NF033068">
    <property type="entry name" value="APH_3p"/>
    <property type="match status" value="1"/>
</dbReference>
<feature type="domain" description="Nudix hydrolase" evidence="9">
    <location>
        <begin position="17"/>
        <end position="150"/>
    </location>
</feature>
<dbReference type="GO" id="GO:0005524">
    <property type="term" value="F:ATP binding"/>
    <property type="evidence" value="ECO:0007669"/>
    <property type="project" value="UniProtKB-KW"/>
</dbReference>
<dbReference type="InterPro" id="IPR015797">
    <property type="entry name" value="NUDIX_hydrolase-like_dom_sf"/>
</dbReference>
<evidence type="ECO:0000256" key="8">
    <source>
        <dbReference type="ARBA" id="ARBA00023251"/>
    </source>
</evidence>
<keyword evidence="8" id="KW-0046">Antibiotic resistance</keyword>
<dbReference type="Gene3D" id="3.30.200.20">
    <property type="entry name" value="Phosphorylase Kinase, domain 1"/>
    <property type="match status" value="1"/>
</dbReference>
<dbReference type="InterPro" id="IPR002575">
    <property type="entry name" value="Aminoglycoside_PTrfase"/>
</dbReference>
<dbReference type="InterPro" id="IPR011009">
    <property type="entry name" value="Kinase-like_dom_sf"/>
</dbReference>
<evidence type="ECO:0000313" key="10">
    <source>
        <dbReference type="EMBL" id="MBB2181901.1"/>
    </source>
</evidence>
<sequence>MDILIDLKNYNTKTSVFKRTAVRAIICDGEKYLFICSRYGDVKFPGGGVEKGEQLEEALLREVQEETGYQVDRATIRKYGRVLERRKGEYEDILEMESLYYYCEVKSEIGKRNLDTYEEEYRYEAVWLTLQEAIEMNKKMKDLERCPWVTRETQVMERLREEKIFFNDILPCIPDIMKEMIEGYSFEVESIGCSGAHIYMFENDLVLKVEQKKSSSDEEYQMLQWLQGKLPVPDIKYFHTGGTFNYLLMTRLYGRMACDPDIMSDLEHMARALAKGLKQLWQVDITGCPRIVNLDYQLSKALSRVENNLIDMEQVEPDTFGDNGFSNPMKLYEYLRDNRPEKEKAFVHGDYCLPNVFIENNEVSGYLDIGNSGVGDRWQDIALAVRSMRYNLELIGKEETYPALYQIFFEELGIEPDDKKIRYYILLDELF</sequence>
<dbReference type="Pfam" id="PF01636">
    <property type="entry name" value="APH"/>
    <property type="match status" value="1"/>
</dbReference>
<dbReference type="GO" id="GO:0016773">
    <property type="term" value="F:phosphotransferase activity, alcohol group as acceptor"/>
    <property type="evidence" value="ECO:0007669"/>
    <property type="project" value="InterPro"/>
</dbReference>
<dbReference type="EMBL" id="JACEGA010000001">
    <property type="protein sequence ID" value="MBB2181901.1"/>
    <property type="molecule type" value="Genomic_DNA"/>
</dbReference>
<protein>
    <submittedName>
        <fullName evidence="10">APH(3') family aminoglycoside O-phosphotransferase</fullName>
    </submittedName>
</protein>
<dbReference type="PROSITE" id="PS00893">
    <property type="entry name" value="NUDIX_BOX"/>
    <property type="match status" value="1"/>
</dbReference>
<dbReference type="InterPro" id="IPR020084">
    <property type="entry name" value="NUDIX_hydrolase_CS"/>
</dbReference>
<dbReference type="PRINTS" id="PR00502">
    <property type="entry name" value="NUDIXFAMILY"/>
</dbReference>
<dbReference type="Gene3D" id="3.90.1200.10">
    <property type="match status" value="1"/>
</dbReference>
<evidence type="ECO:0000256" key="2">
    <source>
        <dbReference type="ARBA" id="ARBA00006219"/>
    </source>
</evidence>
<evidence type="ECO:0000256" key="5">
    <source>
        <dbReference type="ARBA" id="ARBA00022777"/>
    </source>
</evidence>
<dbReference type="SUPFAM" id="SSF55811">
    <property type="entry name" value="Nudix"/>
    <property type="match status" value="1"/>
</dbReference>
<dbReference type="PANTHER" id="PTHR43046">
    <property type="entry name" value="GDP-MANNOSE MANNOSYL HYDROLASE"/>
    <property type="match status" value="1"/>
</dbReference>
<dbReference type="RefSeq" id="WP_228351640.1">
    <property type="nucleotide sequence ID" value="NZ_JACEGA010000001.1"/>
</dbReference>
<keyword evidence="3 10" id="KW-0808">Transferase</keyword>
<evidence type="ECO:0000259" key="9">
    <source>
        <dbReference type="PROSITE" id="PS51462"/>
    </source>
</evidence>
<dbReference type="PANTHER" id="PTHR43046:SF2">
    <property type="entry name" value="8-OXO-DGTP DIPHOSPHATASE-RELATED"/>
    <property type="match status" value="1"/>
</dbReference>
<dbReference type="GO" id="GO:0046677">
    <property type="term" value="P:response to antibiotic"/>
    <property type="evidence" value="ECO:0007669"/>
    <property type="project" value="UniProtKB-KW"/>
</dbReference>
<keyword evidence="6" id="KW-0378">Hydrolase</keyword>
<keyword evidence="5" id="KW-0418">Kinase</keyword>
<comment type="caution">
    <text evidence="10">The sequence shown here is derived from an EMBL/GenBank/DDBJ whole genome shotgun (WGS) entry which is preliminary data.</text>
</comment>
<evidence type="ECO:0000313" key="11">
    <source>
        <dbReference type="Proteomes" id="UP000574276"/>
    </source>
</evidence>